<evidence type="ECO:0000256" key="1">
    <source>
        <dbReference type="SAM" id="SignalP"/>
    </source>
</evidence>
<protein>
    <submittedName>
        <fullName evidence="2">Uncharacterized protein</fullName>
    </submittedName>
</protein>
<name>A0ABZ2Z3P2_9BACT</name>
<dbReference type="Proteomes" id="UP001449657">
    <property type="component" value="Chromosome"/>
</dbReference>
<keyword evidence="1" id="KW-0732">Signal</keyword>
<proteinExistence type="predicted"/>
<organism evidence="2 3">
    <name type="scientific">Chitinophaga caseinilytica</name>
    <dbReference type="NCBI Taxonomy" id="2267521"/>
    <lineage>
        <taxon>Bacteria</taxon>
        <taxon>Pseudomonadati</taxon>
        <taxon>Bacteroidota</taxon>
        <taxon>Chitinophagia</taxon>
        <taxon>Chitinophagales</taxon>
        <taxon>Chitinophagaceae</taxon>
        <taxon>Chitinophaga</taxon>
    </lineage>
</organism>
<dbReference type="EMBL" id="CP150096">
    <property type="protein sequence ID" value="WZN46130.1"/>
    <property type="molecule type" value="Genomic_DNA"/>
</dbReference>
<gene>
    <name evidence="2" type="ORF">WJU22_24865</name>
</gene>
<feature type="chain" id="PRO_5045821006" evidence="1">
    <location>
        <begin position="21"/>
        <end position="775"/>
    </location>
</feature>
<keyword evidence="3" id="KW-1185">Reference proteome</keyword>
<sequence length="775" mass="87441">MRSRYLLIATLILAFRASFAQSIPVKLEADRSPAWADSFVYRIKDSGYFAFPAGNCKGMRIHPVKMYELQEMLVTVVADRKRPPRPAPPPPPKRPPFLVIHGNVMYDYYYQGNTDTPYIEKDIHQHTVQTSMSVTVRDQYPLRFTFSTSQSNSRILRNMTGLNLGYSANDLRHAILQKARKWDAGRIANWKELDGMKTDIRKLQDSLLRMRTWFSAPSQIQRMIEARERELYGQQKPQIPTLPDKRILPLKGRQLPDLAGKYKGKADSAVAPLLKEYEARKAQADSLEARIAGMDAKYRARLEKLGARKESLVALLNRNASPAELISELDRMRVPDSVLPKGYKTLLSIRSAGIGRSMIDYSELTARNISIVGANVEVNPSWYAAVGIGAVDYRFRDYLVKSAGPRQFLQLYRGGYGLKEGSHVYVTYYTGRKQAYNFNLQDNPNVQVPDSRLMGVSVEGRWQLGKFYSVTGEIARSSLPQHERAKEGSNLAGSMVKLSDNSAQAYSLSAEGMLPATGTKVSGMVKRMGANFQSFSLYSTGSAQTAWMFRADQPFFKDQLTLSASVRKNVYASVFENAQFLSNTVFKSVQATFRRRNWPSVSLGYFPSSQLIKTGDHSFMENMFYTLVGTANHFYRMNGLQMNTMLSATRFYNRQSDTAFVYFNSTNLTAQQAVFLGKWHLNGLGSLVSNTEYRIYGCEGNALFKAKSWLDVGAGIKYNYQTTYRIRQLGYSANLRVEVPKVGEIALMADQGFLPGTARRLVPNKTGRATFTRTF</sequence>
<evidence type="ECO:0000313" key="3">
    <source>
        <dbReference type="Proteomes" id="UP001449657"/>
    </source>
</evidence>
<feature type="signal peptide" evidence="1">
    <location>
        <begin position="1"/>
        <end position="20"/>
    </location>
</feature>
<reference evidence="2 3" key="1">
    <citation type="submission" date="2024-03" db="EMBL/GenBank/DDBJ databases">
        <title>Chitinophaga caseinilytica sp. nov., a casein hydrolysing bacterium isolated from forest soil.</title>
        <authorList>
            <person name="Lee D.S."/>
            <person name="Han D.M."/>
            <person name="Baek J.H."/>
            <person name="Choi D.G."/>
            <person name="Jeon J.H."/>
            <person name="Jeon C.O."/>
        </authorList>
    </citation>
    <scope>NUCLEOTIDE SEQUENCE [LARGE SCALE GENOMIC DNA]</scope>
    <source>
        <strain evidence="2 3">KACC 19118</strain>
    </source>
</reference>
<dbReference type="RefSeq" id="WP_341840871.1">
    <property type="nucleotide sequence ID" value="NZ_CP149792.1"/>
</dbReference>
<accession>A0ABZ2Z3P2</accession>
<evidence type="ECO:0000313" key="2">
    <source>
        <dbReference type="EMBL" id="WZN46130.1"/>
    </source>
</evidence>